<evidence type="ECO:0000313" key="6">
    <source>
        <dbReference type="Proteomes" id="UP000032214"/>
    </source>
</evidence>
<dbReference type="PANTHER" id="PTHR43204">
    <property type="entry name" value="ABC TRANSPORTER I FAMILY MEMBER 6, CHLOROPLASTIC"/>
    <property type="match status" value="1"/>
</dbReference>
<dbReference type="eggNOG" id="COG0396">
    <property type="taxonomic scope" value="Bacteria"/>
</dbReference>
<dbReference type="GO" id="GO:0016887">
    <property type="term" value="F:ATP hydrolysis activity"/>
    <property type="evidence" value="ECO:0007669"/>
    <property type="project" value="InterPro"/>
</dbReference>
<dbReference type="InterPro" id="IPR017871">
    <property type="entry name" value="ABC_transporter-like_CS"/>
</dbReference>
<comment type="caution">
    <text evidence="5">The sequence shown here is derived from an EMBL/GenBank/DDBJ whole genome shotgun (WGS) entry which is preliminary data.</text>
</comment>
<comment type="similarity">
    <text evidence="1">Belongs to the ABC transporter superfamily. Ycf16 family.</text>
</comment>
<dbReference type="SUPFAM" id="SSF52540">
    <property type="entry name" value="P-loop containing nucleoside triphosphate hydrolases"/>
    <property type="match status" value="1"/>
</dbReference>
<dbReference type="PROSITE" id="PS00211">
    <property type="entry name" value="ABC_TRANSPORTER_1"/>
    <property type="match status" value="1"/>
</dbReference>
<dbReference type="InterPro" id="IPR003439">
    <property type="entry name" value="ABC_transporter-like_ATP-bd"/>
</dbReference>
<gene>
    <name evidence="5" type="ORF">J120_01405</name>
</gene>
<protein>
    <recommendedName>
        <fullName evidence="4">ABC transporter domain-containing protein</fullName>
    </recommendedName>
</protein>
<dbReference type="Proteomes" id="UP000032214">
    <property type="component" value="Unassembled WGS sequence"/>
</dbReference>
<keyword evidence="6" id="KW-1185">Reference proteome</keyword>
<name>A0A0D2JEX5_9BACT</name>
<dbReference type="SMART" id="SM00382">
    <property type="entry name" value="AAA"/>
    <property type="match status" value="1"/>
</dbReference>
<accession>A0A0D2JEX5</accession>
<dbReference type="InterPro" id="IPR010230">
    <property type="entry name" value="FeS-cluster_ATPase_SufC"/>
</dbReference>
<organism evidence="5 6">
    <name type="scientific">candidate division TM6 bacterium JCVI TM6SC1</name>
    <dbReference type="NCBI Taxonomy" id="1306947"/>
    <lineage>
        <taxon>Bacteria</taxon>
        <taxon>Candidatus Babelota</taxon>
        <taxon>Vermiphilus</taxon>
    </lineage>
</organism>
<proteinExistence type="inferred from homology"/>
<sequence length="245" mass="27222">MFRGLQVSQLSVCVDNNPIINNISLQCAPGSIHALMGPNGSGKSTLAYTLMGHPSYSVTQGAIYFQTKDLALLQPYERARNGIFLSFQQPYVLSGVTWLTFLYESYKSIVNSIITYSSFLEVVHNYCALLHIKTEVLHRVVNQGFSGGERKRFELLQVLLLKPQLVIFDEIDSGLDVDTLKLLPLVLDHLTKACPDRIILVITHYPRILELIAPEYIHVLKAGALIYSGAPTIVSLLEQGGYDAL</sequence>
<dbReference type="AlphaFoldDB" id="A0A0D2JEX5"/>
<dbReference type="InterPro" id="IPR027417">
    <property type="entry name" value="P-loop_NTPase"/>
</dbReference>
<evidence type="ECO:0000259" key="4">
    <source>
        <dbReference type="PROSITE" id="PS50893"/>
    </source>
</evidence>
<dbReference type="EMBL" id="ARQD01000001">
    <property type="protein sequence ID" value="KIX85596.1"/>
    <property type="molecule type" value="Genomic_DNA"/>
</dbReference>
<keyword evidence="3" id="KW-0067">ATP-binding</keyword>
<evidence type="ECO:0000256" key="2">
    <source>
        <dbReference type="ARBA" id="ARBA00022741"/>
    </source>
</evidence>
<keyword evidence="2" id="KW-0547">Nucleotide-binding</keyword>
<dbReference type="NCBIfam" id="TIGR01978">
    <property type="entry name" value="sufC"/>
    <property type="match status" value="1"/>
</dbReference>
<dbReference type="PROSITE" id="PS50893">
    <property type="entry name" value="ABC_TRANSPORTER_2"/>
    <property type="match status" value="1"/>
</dbReference>
<evidence type="ECO:0000256" key="3">
    <source>
        <dbReference type="ARBA" id="ARBA00022840"/>
    </source>
</evidence>
<evidence type="ECO:0000313" key="5">
    <source>
        <dbReference type="EMBL" id="KIX85596.1"/>
    </source>
</evidence>
<reference evidence="5 6" key="1">
    <citation type="journal article" date="2013" name="Proc. Natl. Acad. Sci. U.S.A.">
        <title>Candidate phylum TM6 genome recovered from a hospital sink biofilm provides genomic insights into this uncultivated phylum.</title>
        <authorList>
            <person name="McLean J.S."/>
            <person name="Lombardo M.J."/>
            <person name="Badger J.H."/>
            <person name="Edlund A."/>
            <person name="Novotny M."/>
            <person name="Yee-Greenbaum J."/>
            <person name="Vyahhi N."/>
            <person name="Hall A.P."/>
            <person name="Yang Y."/>
            <person name="Dupont C.L."/>
            <person name="Ziegler M.G."/>
            <person name="Chitsaz H."/>
            <person name="Allen A.E."/>
            <person name="Yooseph S."/>
            <person name="Tesler G."/>
            <person name="Pevzner P.A."/>
            <person name="Friedman R.M."/>
            <person name="Nealson K.H."/>
            <person name="Venter J.C."/>
            <person name="Lasken R.S."/>
        </authorList>
    </citation>
    <scope>NUCLEOTIDE SEQUENCE [LARGE SCALE GENOMIC DNA]</scope>
    <source>
        <strain evidence="5 6">TM6SC1</strain>
    </source>
</reference>
<dbReference type="PANTHER" id="PTHR43204:SF1">
    <property type="entry name" value="ABC TRANSPORTER I FAMILY MEMBER 6, CHLOROPLASTIC"/>
    <property type="match status" value="1"/>
</dbReference>
<dbReference type="InterPro" id="IPR003593">
    <property type="entry name" value="AAA+_ATPase"/>
</dbReference>
<dbReference type="Gene3D" id="3.40.50.300">
    <property type="entry name" value="P-loop containing nucleotide triphosphate hydrolases"/>
    <property type="match status" value="1"/>
</dbReference>
<dbReference type="Pfam" id="PF00005">
    <property type="entry name" value="ABC_tran"/>
    <property type="match status" value="1"/>
</dbReference>
<dbReference type="CDD" id="cd03217">
    <property type="entry name" value="ABC_FeS_Assembly"/>
    <property type="match status" value="1"/>
</dbReference>
<feature type="domain" description="ABC transporter" evidence="4">
    <location>
        <begin position="5"/>
        <end position="245"/>
    </location>
</feature>
<evidence type="ECO:0000256" key="1">
    <source>
        <dbReference type="ARBA" id="ARBA00006216"/>
    </source>
</evidence>
<dbReference type="STRING" id="1306947.J120_01405"/>
<dbReference type="GO" id="GO:0005524">
    <property type="term" value="F:ATP binding"/>
    <property type="evidence" value="ECO:0007669"/>
    <property type="project" value="UniProtKB-KW"/>
</dbReference>